<evidence type="ECO:0000313" key="4">
    <source>
        <dbReference type="Proteomes" id="UP000436822"/>
    </source>
</evidence>
<evidence type="ECO:0000313" key="3">
    <source>
        <dbReference type="EMBL" id="GFE64469.1"/>
    </source>
</evidence>
<proteinExistence type="predicted"/>
<comment type="caution">
    <text evidence="3">The sequence shown here is derived from an EMBL/GenBank/DDBJ whole genome shotgun (WGS) entry which is preliminary data.</text>
</comment>
<dbReference type="SUPFAM" id="SSF51735">
    <property type="entry name" value="NAD(P)-binding Rossmann-fold domains"/>
    <property type="match status" value="1"/>
</dbReference>
<dbReference type="RefSeq" id="WP_159805676.1">
    <property type="nucleotide sequence ID" value="NZ_BLJE01000002.1"/>
</dbReference>
<sequence>MSRTLFSFGHGYSAQALSAKLIPDGWTVFGTTRQAEKAQQFKADGVVPHLLPDDDIMEDLRSASHLLISAGPDADGDPMIGMLGDQLVRMEFEWIGYLSTTGVYGDHNGGWVDETTPLEPTTTRGKHRVLAEQQWTDLAERFGFTLHIFRLAGIYGPGRGPFSKVRSGTARRIIKENQVFSRIHVEDIARVLSGSIRHPNPGAIYNVCDDLAAPPQDVIAYAAELLGMPVPPAEAFENAEMSPMARSFYAESKRVRNDRIKEELGITLAYPDYKSGLSDLLLRMGQDASP</sequence>
<evidence type="ECO:0000256" key="1">
    <source>
        <dbReference type="ARBA" id="ARBA00023027"/>
    </source>
</evidence>
<dbReference type="PANTHER" id="PTHR43574">
    <property type="entry name" value="EPIMERASE-RELATED"/>
    <property type="match status" value="1"/>
</dbReference>
<evidence type="ECO:0000259" key="2">
    <source>
        <dbReference type="Pfam" id="PF01370"/>
    </source>
</evidence>
<dbReference type="Proteomes" id="UP000436822">
    <property type="component" value="Unassembled WGS sequence"/>
</dbReference>
<accession>A0A6N6JGE7</accession>
<reference evidence="3 4" key="1">
    <citation type="submission" date="2019-12" db="EMBL/GenBank/DDBJ databases">
        <title>Litoreibacter badius sp. nov., a novel bacteriochlorophyll a-containing bacterium in the genus Litoreibacter.</title>
        <authorList>
            <person name="Kanamuro M."/>
            <person name="Takabe Y."/>
            <person name="Mori K."/>
            <person name="Takaichi S."/>
            <person name="Hanada S."/>
        </authorList>
    </citation>
    <scope>NUCLEOTIDE SEQUENCE [LARGE SCALE GENOMIC DNA]</scope>
    <source>
        <strain evidence="3 4">K6</strain>
    </source>
</reference>
<keyword evidence="4" id="KW-1185">Reference proteome</keyword>
<dbReference type="AlphaFoldDB" id="A0A6N6JGE7"/>
<dbReference type="InterPro" id="IPR001509">
    <property type="entry name" value="Epimerase_deHydtase"/>
</dbReference>
<dbReference type="EMBL" id="BLJE01000002">
    <property type="protein sequence ID" value="GFE64469.1"/>
    <property type="molecule type" value="Genomic_DNA"/>
</dbReference>
<dbReference type="OrthoDB" id="9808276at2"/>
<name>A0A6N6JGE7_9RHOB</name>
<gene>
    <name evidence="3" type="ORF">KIN_15430</name>
</gene>
<protein>
    <submittedName>
        <fullName evidence="3">NAD(P)-dependent oxidoreductase</fullName>
    </submittedName>
</protein>
<dbReference type="Pfam" id="PF01370">
    <property type="entry name" value="Epimerase"/>
    <property type="match status" value="1"/>
</dbReference>
<keyword evidence="1" id="KW-0520">NAD</keyword>
<dbReference type="CDD" id="cd05266">
    <property type="entry name" value="SDR_a4"/>
    <property type="match status" value="1"/>
</dbReference>
<dbReference type="InterPro" id="IPR036291">
    <property type="entry name" value="NAD(P)-bd_dom_sf"/>
</dbReference>
<feature type="domain" description="NAD-dependent epimerase/dehydratase" evidence="2">
    <location>
        <begin position="97"/>
        <end position="208"/>
    </location>
</feature>
<dbReference type="Gene3D" id="3.40.50.720">
    <property type="entry name" value="NAD(P)-binding Rossmann-like Domain"/>
    <property type="match status" value="1"/>
</dbReference>
<organism evidence="3 4">
    <name type="scientific">Litoreibacter roseus</name>
    <dbReference type="NCBI Taxonomy" id="2601869"/>
    <lineage>
        <taxon>Bacteria</taxon>
        <taxon>Pseudomonadati</taxon>
        <taxon>Pseudomonadota</taxon>
        <taxon>Alphaproteobacteria</taxon>
        <taxon>Rhodobacterales</taxon>
        <taxon>Roseobacteraceae</taxon>
        <taxon>Litoreibacter</taxon>
    </lineage>
</organism>